<dbReference type="PANTHER" id="PTHR10504">
    <property type="entry name" value="BACTERICIDAL PERMEABILITY-INCREASING BPI PROTEIN-RELATED"/>
    <property type="match status" value="1"/>
</dbReference>
<dbReference type="SUPFAM" id="SSF55394">
    <property type="entry name" value="Bactericidal permeability-increasing protein, BPI"/>
    <property type="match status" value="3"/>
</dbReference>
<dbReference type="InterPro" id="IPR001124">
    <property type="entry name" value="Lipid-bd_serum_glycop_C"/>
</dbReference>
<evidence type="ECO:0000313" key="4">
    <source>
        <dbReference type="Proteomes" id="UP001438707"/>
    </source>
</evidence>
<dbReference type="AlphaFoldDB" id="A0AAW1RQJ0"/>
<dbReference type="Proteomes" id="UP001438707">
    <property type="component" value="Unassembled WGS sequence"/>
</dbReference>
<evidence type="ECO:0000259" key="2">
    <source>
        <dbReference type="SMART" id="SM00329"/>
    </source>
</evidence>
<dbReference type="Pfam" id="PF02886">
    <property type="entry name" value="LBP_BPI_CETP_C"/>
    <property type="match status" value="1"/>
</dbReference>
<dbReference type="Gene3D" id="3.15.10.10">
    <property type="entry name" value="Bactericidal permeability-increasing protein, domain 1"/>
    <property type="match status" value="1"/>
</dbReference>
<dbReference type="InterPro" id="IPR017943">
    <property type="entry name" value="Bactericidal_perm-incr_a/b_dom"/>
</dbReference>
<dbReference type="GO" id="GO:0008289">
    <property type="term" value="F:lipid binding"/>
    <property type="evidence" value="ECO:0007669"/>
    <property type="project" value="InterPro"/>
</dbReference>
<keyword evidence="4" id="KW-1185">Reference proteome</keyword>
<evidence type="ECO:0000313" key="3">
    <source>
        <dbReference type="EMBL" id="KAK9836430.1"/>
    </source>
</evidence>
<feature type="domain" description="Lipid-binding serum glycoprotein C-terminal" evidence="2">
    <location>
        <begin position="369"/>
        <end position="602"/>
    </location>
</feature>
<proteinExistence type="predicted"/>
<reference evidence="3 4" key="1">
    <citation type="journal article" date="2024" name="Nat. Commun.">
        <title>Phylogenomics reveals the evolutionary origins of lichenization in chlorophyte algae.</title>
        <authorList>
            <person name="Puginier C."/>
            <person name="Libourel C."/>
            <person name="Otte J."/>
            <person name="Skaloud P."/>
            <person name="Haon M."/>
            <person name="Grisel S."/>
            <person name="Petersen M."/>
            <person name="Berrin J.G."/>
            <person name="Delaux P.M."/>
            <person name="Dal Grande F."/>
            <person name="Keller J."/>
        </authorList>
    </citation>
    <scope>NUCLEOTIDE SEQUENCE [LARGE SCALE GENOMIC DNA]</scope>
    <source>
        <strain evidence="3 4">SAG 2145</strain>
    </source>
</reference>
<protein>
    <recommendedName>
        <fullName evidence="2">Lipid-binding serum glycoprotein C-terminal domain-containing protein</fullName>
    </recommendedName>
</protein>
<keyword evidence="1" id="KW-0732">Signal</keyword>
<dbReference type="SMART" id="SM00329">
    <property type="entry name" value="BPI2"/>
    <property type="match status" value="1"/>
</dbReference>
<comment type="caution">
    <text evidence="3">The sequence shown here is derived from an EMBL/GenBank/DDBJ whole genome shotgun (WGS) entry which is preliminary data.</text>
</comment>
<evidence type="ECO:0000256" key="1">
    <source>
        <dbReference type="SAM" id="SignalP"/>
    </source>
</evidence>
<dbReference type="EMBL" id="JALJOS010000007">
    <property type="protein sequence ID" value="KAK9836430.1"/>
    <property type="molecule type" value="Genomic_DNA"/>
</dbReference>
<sequence length="619" mass="65571">MGMPYVFCRLLVVCQAAALLRVCGAGFQRSSLLPDQSPGILDLRSAADLAIPSVSGIASAQLFKYASAVAIGVLTEQYPHAKLPAVQKAFRVPVLGTFHLTVDEIAIGQLSLDPDKTGIALSPDGSKLVLSAAEVTSSATCHFHLVRHPFSSSGHAEIRITRGHLTLDMQVQNDGTGRPWIVVPEPPSVGFEGLDITVSGSKLAALYNIIAQLAEGPIRGTAVRELQFAAATSLPDAVNHAFSTLPTLVDARGFELNISMAGSPRGDGAGHITFQDWGIFQNPKGQPWQCPIQQQSTLDAKSTLGPQNKIFKDTARPSQKLQWSQAASLPAVQPLAGNRSSAAPVPALKARLQEADGATVENTQLTGSLDQDTMLRFAASESLLNCFSWAAQTQGLLNQTLQGPDILGQFARTDAWWAVVPQLASDYPNQELALHLWDPLLPHTSIHGHKGIITTGTGSVSFHLAPPANSSQSPQEGGIRGVESSQYAAALGKELFALEVGASVTVTKLELSPDDSVCPGGLRLDTAVQVDHSSLSVKVVDSQIGRIGPLGLQLGLQLAAAAIEAQMNLVILKDGFLLPCAPHFRPANTSLHLEPGTLVLQTDIQYYHSSFHSSCPGCQ</sequence>
<accession>A0AAW1RQJ0</accession>
<dbReference type="Gene3D" id="3.15.20.10">
    <property type="entry name" value="Bactericidal permeability-increasing protein, domain 2"/>
    <property type="match status" value="1"/>
</dbReference>
<feature type="chain" id="PRO_5043676913" description="Lipid-binding serum glycoprotein C-terminal domain-containing protein" evidence="1">
    <location>
        <begin position="25"/>
        <end position="619"/>
    </location>
</feature>
<feature type="signal peptide" evidence="1">
    <location>
        <begin position="1"/>
        <end position="24"/>
    </location>
</feature>
<name>A0AAW1RQJ0_9CHLO</name>
<organism evidence="3 4">
    <name type="scientific">Apatococcus lobatus</name>
    <dbReference type="NCBI Taxonomy" id="904363"/>
    <lineage>
        <taxon>Eukaryota</taxon>
        <taxon>Viridiplantae</taxon>
        <taxon>Chlorophyta</taxon>
        <taxon>core chlorophytes</taxon>
        <taxon>Trebouxiophyceae</taxon>
        <taxon>Chlorellales</taxon>
        <taxon>Chlorellaceae</taxon>
        <taxon>Apatococcus</taxon>
    </lineage>
</organism>
<dbReference type="PANTHER" id="PTHR10504:SF131">
    <property type="entry name" value="BPI2 DOMAIN-CONTAINING PROTEIN"/>
    <property type="match status" value="1"/>
</dbReference>
<dbReference type="InterPro" id="IPR032942">
    <property type="entry name" value="BPI/LBP/Plunc"/>
</dbReference>
<gene>
    <name evidence="3" type="ORF">WJX74_000376</name>
</gene>